<evidence type="ECO:0008006" key="4">
    <source>
        <dbReference type="Google" id="ProtNLM"/>
    </source>
</evidence>
<keyword evidence="3" id="KW-1185">Reference proteome</keyword>
<comment type="caution">
    <text evidence="2">The sequence shown here is derived from an EMBL/GenBank/DDBJ whole genome shotgun (WGS) entry which is preliminary data.</text>
</comment>
<feature type="chain" id="PRO_5026290965" description="Lipoprotein" evidence="1">
    <location>
        <begin position="19"/>
        <end position="239"/>
    </location>
</feature>
<evidence type="ECO:0000313" key="3">
    <source>
        <dbReference type="Proteomes" id="UP000468943"/>
    </source>
</evidence>
<proteinExistence type="predicted"/>
<name>A0A6I4SNC7_9SPHN</name>
<sequence length="239" mass="24546">MKKHLLLTAVLIPALALAGCTGASEEGQGNETDPATDQALNDQIMVNPDLANQNEGNAALTGGTDQSLPPENMTPAAIQDAQNKAFALLGGTEGMTKLPAPKQYGDAVPETAALTAAAKAALSPGAGNCADKVEYSAAWAAKLPSIFPVYPRGTAKEAAGTDAGACSLRVVSFLTPVPLQDVMSFYHSRAITGGYTSEYALSAGDNIVSGTKGEASYVVYGRRLKNGITEVELITSGNK</sequence>
<feature type="signal peptide" evidence="1">
    <location>
        <begin position="1"/>
        <end position="18"/>
    </location>
</feature>
<evidence type="ECO:0000313" key="2">
    <source>
        <dbReference type="EMBL" id="MXO57421.1"/>
    </source>
</evidence>
<organism evidence="2 3">
    <name type="scientific">Pontixanthobacter gangjinensis</name>
    <dbReference type="NCBI Taxonomy" id="1028742"/>
    <lineage>
        <taxon>Bacteria</taxon>
        <taxon>Pseudomonadati</taxon>
        <taxon>Pseudomonadota</taxon>
        <taxon>Alphaproteobacteria</taxon>
        <taxon>Sphingomonadales</taxon>
        <taxon>Erythrobacteraceae</taxon>
        <taxon>Pontixanthobacter</taxon>
    </lineage>
</organism>
<reference evidence="2 3" key="1">
    <citation type="submission" date="2019-12" db="EMBL/GenBank/DDBJ databases">
        <title>Genomic-based taxomic classification of the family Erythrobacteraceae.</title>
        <authorList>
            <person name="Xu L."/>
        </authorList>
    </citation>
    <scope>NUCLEOTIDE SEQUENCE [LARGE SCALE GENOMIC DNA]</scope>
    <source>
        <strain evidence="2 3">JCM 17802</strain>
    </source>
</reference>
<dbReference type="OrthoDB" id="7405225at2"/>
<dbReference type="EMBL" id="WTYS01000001">
    <property type="protein sequence ID" value="MXO57421.1"/>
    <property type="molecule type" value="Genomic_DNA"/>
</dbReference>
<protein>
    <recommendedName>
        <fullName evidence="4">Lipoprotein</fullName>
    </recommendedName>
</protein>
<accession>A0A6I4SNC7</accession>
<keyword evidence="1" id="KW-0732">Signal</keyword>
<dbReference type="Proteomes" id="UP000468943">
    <property type="component" value="Unassembled WGS sequence"/>
</dbReference>
<dbReference type="RefSeq" id="WP_160598508.1">
    <property type="nucleotide sequence ID" value="NZ_WTYS01000001.1"/>
</dbReference>
<evidence type="ECO:0000256" key="1">
    <source>
        <dbReference type="SAM" id="SignalP"/>
    </source>
</evidence>
<dbReference type="PROSITE" id="PS51257">
    <property type="entry name" value="PROKAR_LIPOPROTEIN"/>
    <property type="match status" value="1"/>
</dbReference>
<gene>
    <name evidence="2" type="ORF">GRI36_11085</name>
</gene>
<dbReference type="AlphaFoldDB" id="A0A6I4SNC7"/>